<feature type="chain" id="PRO_5007570202" description="Secreted protein" evidence="1">
    <location>
        <begin position="20"/>
        <end position="90"/>
    </location>
</feature>
<evidence type="ECO:0000313" key="2">
    <source>
        <dbReference type="EMBL" id="KYG11424.1"/>
    </source>
</evidence>
<evidence type="ECO:0008006" key="4">
    <source>
        <dbReference type="Google" id="ProtNLM"/>
    </source>
</evidence>
<evidence type="ECO:0000313" key="3">
    <source>
        <dbReference type="Proteomes" id="UP000075502"/>
    </source>
</evidence>
<comment type="caution">
    <text evidence="2">The sequence shown here is derived from an EMBL/GenBank/DDBJ whole genome shotgun (WGS) entry which is preliminary data.</text>
</comment>
<keyword evidence="1" id="KW-0732">Signal</keyword>
<sequence>MSRHAAALLLLLSLLPGCAGFLGEGAPPIGPDEAVAASVVAGYPAGSYACLGLSSEPVAGQACLDSVRRAFDVALQFLDNSLDQRVSAPE</sequence>
<evidence type="ECO:0000256" key="1">
    <source>
        <dbReference type="SAM" id="SignalP"/>
    </source>
</evidence>
<organism evidence="2 3">
    <name type="scientific">Sorangium cellulosum</name>
    <name type="common">Polyangium cellulosum</name>
    <dbReference type="NCBI Taxonomy" id="56"/>
    <lineage>
        <taxon>Bacteria</taxon>
        <taxon>Pseudomonadati</taxon>
        <taxon>Myxococcota</taxon>
        <taxon>Polyangia</taxon>
        <taxon>Polyangiales</taxon>
        <taxon>Polyangiaceae</taxon>
        <taxon>Sorangium</taxon>
    </lineage>
</organism>
<proteinExistence type="predicted"/>
<dbReference type="AlphaFoldDB" id="A0A150U3L3"/>
<feature type="signal peptide" evidence="1">
    <location>
        <begin position="1"/>
        <end position="19"/>
    </location>
</feature>
<accession>A0A150U3L3</accession>
<dbReference type="EMBL" id="JEME01000030">
    <property type="protein sequence ID" value="KYG11424.1"/>
    <property type="molecule type" value="Genomic_DNA"/>
</dbReference>
<gene>
    <name evidence="2" type="ORF">BE21_57580</name>
</gene>
<reference evidence="2 3" key="1">
    <citation type="submission" date="2014-02" db="EMBL/GenBank/DDBJ databases">
        <title>The small core and large imbalanced accessory genome model reveals a collaborative survival strategy of Sorangium cellulosum strains in nature.</title>
        <authorList>
            <person name="Han K."/>
            <person name="Peng R."/>
            <person name="Blom J."/>
            <person name="Li Y.-Z."/>
        </authorList>
    </citation>
    <scope>NUCLEOTIDE SEQUENCE [LARGE SCALE GENOMIC DNA]</scope>
    <source>
        <strain evidence="2 3">So0007-03</strain>
    </source>
</reference>
<protein>
    <recommendedName>
        <fullName evidence="4">Secreted protein</fullName>
    </recommendedName>
</protein>
<name>A0A150U3L3_SORCE</name>
<dbReference type="Proteomes" id="UP000075502">
    <property type="component" value="Unassembled WGS sequence"/>
</dbReference>